<dbReference type="PANTHER" id="PTHR32479">
    <property type="entry name" value="GLYCOLATE OXIDASE IRON-SULFUR SUBUNIT"/>
    <property type="match status" value="1"/>
</dbReference>
<proteinExistence type="predicted"/>
<accession>A0ABY8WM48</accession>
<keyword evidence="4" id="KW-0408">Iron</keyword>
<feature type="domain" description="4Fe-4S ferredoxin-type" evidence="7">
    <location>
        <begin position="84"/>
        <end position="112"/>
    </location>
</feature>
<dbReference type="Gene3D" id="1.10.1060.10">
    <property type="entry name" value="Alpha-helical ferredoxin"/>
    <property type="match status" value="1"/>
</dbReference>
<dbReference type="Proteomes" id="UP001240150">
    <property type="component" value="Chromosome"/>
</dbReference>
<evidence type="ECO:0000256" key="6">
    <source>
        <dbReference type="SAM" id="MobiDB-lite"/>
    </source>
</evidence>
<reference evidence="8 9" key="1">
    <citation type="submission" date="2023-06" db="EMBL/GenBank/DDBJ databases">
        <authorList>
            <person name="Yushchuk O."/>
            <person name="Binda E."/>
            <person name="Ruckert-Reed C."/>
            <person name="Fedorenko V."/>
            <person name="Kalinowski J."/>
            <person name="Marinelli F."/>
        </authorList>
    </citation>
    <scope>NUCLEOTIDE SEQUENCE [LARGE SCALE GENOMIC DNA]</scope>
    <source>
        <strain evidence="8 9">NRRL 3884</strain>
    </source>
</reference>
<keyword evidence="5" id="KW-0411">Iron-sulfur</keyword>
<feature type="region of interest" description="Disordered" evidence="6">
    <location>
        <begin position="1"/>
        <end position="59"/>
    </location>
</feature>
<keyword evidence="9" id="KW-1185">Reference proteome</keyword>
<organism evidence="8 9">
    <name type="scientific">Actinoplanes oblitus</name>
    <dbReference type="NCBI Taxonomy" id="3040509"/>
    <lineage>
        <taxon>Bacteria</taxon>
        <taxon>Bacillati</taxon>
        <taxon>Actinomycetota</taxon>
        <taxon>Actinomycetes</taxon>
        <taxon>Micromonosporales</taxon>
        <taxon>Micromonosporaceae</taxon>
        <taxon>Actinoplanes</taxon>
    </lineage>
</organism>
<dbReference type="RefSeq" id="WP_284920401.1">
    <property type="nucleotide sequence ID" value="NZ_CP126980.1"/>
</dbReference>
<keyword evidence="3" id="KW-0677">Repeat</keyword>
<feature type="domain" description="4Fe-4S ferredoxin-type" evidence="7">
    <location>
        <begin position="133"/>
        <end position="164"/>
    </location>
</feature>
<evidence type="ECO:0000259" key="7">
    <source>
        <dbReference type="PROSITE" id="PS51379"/>
    </source>
</evidence>
<protein>
    <submittedName>
        <fullName evidence="8">Heterodisulfide reductase-related iron-sulfur binding cluster</fullName>
    </submittedName>
</protein>
<evidence type="ECO:0000256" key="5">
    <source>
        <dbReference type="ARBA" id="ARBA00023014"/>
    </source>
</evidence>
<dbReference type="PANTHER" id="PTHR32479:SF17">
    <property type="entry name" value="GLYCOLATE OXIDASE IRON-SULFUR SUBUNIT"/>
    <property type="match status" value="1"/>
</dbReference>
<dbReference type="InterPro" id="IPR004017">
    <property type="entry name" value="Cys_rich_dom"/>
</dbReference>
<evidence type="ECO:0000313" key="8">
    <source>
        <dbReference type="EMBL" id="WIM98964.1"/>
    </source>
</evidence>
<gene>
    <name evidence="8" type="ORF">ACTOB_002592</name>
</gene>
<keyword evidence="1" id="KW-0004">4Fe-4S</keyword>
<dbReference type="EMBL" id="CP126980">
    <property type="protein sequence ID" value="WIM98964.1"/>
    <property type="molecule type" value="Genomic_DNA"/>
</dbReference>
<dbReference type="SUPFAM" id="SSF54862">
    <property type="entry name" value="4Fe-4S ferredoxins"/>
    <property type="match status" value="1"/>
</dbReference>
<dbReference type="PROSITE" id="PS51379">
    <property type="entry name" value="4FE4S_FER_2"/>
    <property type="match status" value="2"/>
</dbReference>
<keyword evidence="2" id="KW-0479">Metal-binding</keyword>
<evidence type="ECO:0000256" key="1">
    <source>
        <dbReference type="ARBA" id="ARBA00022485"/>
    </source>
</evidence>
<dbReference type="Pfam" id="PF02754">
    <property type="entry name" value="CCG"/>
    <property type="match status" value="2"/>
</dbReference>
<evidence type="ECO:0000313" key="9">
    <source>
        <dbReference type="Proteomes" id="UP001240150"/>
    </source>
</evidence>
<dbReference type="PROSITE" id="PS00198">
    <property type="entry name" value="4FE4S_FER_1"/>
    <property type="match status" value="1"/>
</dbReference>
<sequence>MADVDATRGTGPIPPEATGGGRTPSDAPAAAGTGATPPDTPAATGSGATPSDALAAGRGPAAPDVLRAAEAGAGVGAFDDVHPPSAALVADCVHCGFCLTTCPTYVLWGEEMDSPRGRIHLIAQGIEGEPLTESMVTHFDRCLGCMSCVTACPSGVRYDRLIEDTRAQVERRHPRTVRERALRGAIFAVFPYPRRLRALRGPLWAYQKSGLQKLIARSGLLDRLAPTLATLDALAPRLRGVPRPPRRVAARGTRRAVVGMLTGCVQSAFFPDVNSATARILSAEGCDVLIPAGQGCCGALSVHNGRRAEAERFARRLIDTFESTGMDYFVVNAAGCGSSLKEYGELLADDPAYAARAAAFAAKVRDLAELLDELGPVATRYPLPVTVAYHDACHLGHAQGIRAQPRALLRGIPGLELREIAEAEICCGSAGVWNVLNPEPAAQLGDRKAAAVLDTGASVLVTANPGCLMQVAAAVRRRGGEIALAHTAQVLDASLRNLGAAALTGR</sequence>
<evidence type="ECO:0000256" key="4">
    <source>
        <dbReference type="ARBA" id="ARBA00023004"/>
    </source>
</evidence>
<dbReference type="InterPro" id="IPR017900">
    <property type="entry name" value="4Fe4S_Fe_S_CS"/>
</dbReference>
<evidence type="ECO:0000256" key="2">
    <source>
        <dbReference type="ARBA" id="ARBA00022723"/>
    </source>
</evidence>
<feature type="compositionally biased region" description="Low complexity" evidence="6">
    <location>
        <begin position="23"/>
        <end position="51"/>
    </location>
</feature>
<dbReference type="Pfam" id="PF13183">
    <property type="entry name" value="Fer4_8"/>
    <property type="match status" value="1"/>
</dbReference>
<dbReference type="InterPro" id="IPR017896">
    <property type="entry name" value="4Fe4S_Fe-S-bd"/>
</dbReference>
<name>A0ABY8WM48_9ACTN</name>
<dbReference type="InterPro" id="IPR009051">
    <property type="entry name" value="Helical_ferredxn"/>
</dbReference>
<evidence type="ECO:0000256" key="3">
    <source>
        <dbReference type="ARBA" id="ARBA00022737"/>
    </source>
</evidence>